<sequence>MRHWAEKRPDAPAVEFQGRSTTYAELDARSSALAATLLRGGVAPGDRVALWAAKSAEAVVAIHGILKAGAAYVPIDPSAPFKRAAHIIERCGVSYVIAQDDRVGWLRDHCSCPIVSIGTREPEPDDAQGPTAEEPQKAGGPVIAWRDAVAASVGDDVRLPDVDPNSLAYILHTSGSKGTPKGVALSHRNALAFVDWAVEEFGLCPEDRVSGHAPLHFDLSILDLFATCAAGGCVVPVPESQVGLGGALNRFVTDRRITVWYSVPGALTRMVAAKNSGLLTGSPLRAVLFAGEPFPIAHLRQLHALVPGAALYNLYGPTETNVCLFHPVRPQDVAPEARRPVPIGRPCPYAATFLLGSDGRVLDPEPGRTGELCVAGDSVMLGYWRDDGLTASRTVPIPRDGAGPLLAYRTGDLVMLDDDLNHVFLGREDDMVKIRGHRVEIGEIESVLSAADNVREVACVAVGDGPDERHVEAFVVPAEQPLDLAPVRRHCLAELPRYMVPERFHVVAALPRTGTGKIDRRALAGS</sequence>
<evidence type="ECO:0000259" key="3">
    <source>
        <dbReference type="Pfam" id="PF13193"/>
    </source>
</evidence>
<organism evidence="4 5">
    <name type="scientific">Actinomadura logoneensis</name>
    <dbReference type="NCBI Taxonomy" id="2293572"/>
    <lineage>
        <taxon>Bacteria</taxon>
        <taxon>Bacillati</taxon>
        <taxon>Actinomycetota</taxon>
        <taxon>Actinomycetes</taxon>
        <taxon>Streptosporangiales</taxon>
        <taxon>Thermomonosporaceae</taxon>
        <taxon>Actinomadura</taxon>
    </lineage>
</organism>
<dbReference type="InterPro" id="IPR042099">
    <property type="entry name" value="ANL_N_sf"/>
</dbReference>
<dbReference type="InterPro" id="IPR025110">
    <property type="entry name" value="AMP-bd_C"/>
</dbReference>
<proteinExistence type="predicted"/>
<evidence type="ECO:0000313" key="5">
    <source>
        <dbReference type="Proteomes" id="UP000261811"/>
    </source>
</evidence>
<dbReference type="GO" id="GO:0031177">
    <property type="term" value="F:phosphopantetheine binding"/>
    <property type="evidence" value="ECO:0007669"/>
    <property type="project" value="TreeGrafter"/>
</dbReference>
<feature type="domain" description="AMP-binding enzyme C-terminal" evidence="3">
    <location>
        <begin position="443"/>
        <end position="517"/>
    </location>
</feature>
<dbReference type="InterPro" id="IPR045851">
    <property type="entry name" value="AMP-bd_C_sf"/>
</dbReference>
<dbReference type="InterPro" id="IPR010071">
    <property type="entry name" value="AA_adenyl_dom"/>
</dbReference>
<dbReference type="NCBIfam" id="TIGR01733">
    <property type="entry name" value="AA-adenyl-dom"/>
    <property type="match status" value="1"/>
</dbReference>
<gene>
    <name evidence="4" type="ORF">DZF91_19655</name>
</gene>
<dbReference type="AlphaFoldDB" id="A0A372JJ23"/>
<dbReference type="EMBL" id="QURH01000316">
    <property type="protein sequence ID" value="RFU39960.1"/>
    <property type="molecule type" value="Genomic_DNA"/>
</dbReference>
<dbReference type="Gene3D" id="3.30.300.30">
    <property type="match status" value="1"/>
</dbReference>
<dbReference type="GO" id="GO:0044550">
    <property type="term" value="P:secondary metabolite biosynthetic process"/>
    <property type="evidence" value="ECO:0007669"/>
    <property type="project" value="TreeGrafter"/>
</dbReference>
<comment type="caution">
    <text evidence="4">The sequence shown here is derived from an EMBL/GenBank/DDBJ whole genome shotgun (WGS) entry which is preliminary data.</text>
</comment>
<reference evidence="4 5" key="1">
    <citation type="submission" date="2018-08" db="EMBL/GenBank/DDBJ databases">
        <title>Actinomadura jelena sp. nov., a novel Actinomycete isolated from soil in Chad.</title>
        <authorList>
            <person name="Shi L."/>
        </authorList>
    </citation>
    <scope>NUCLEOTIDE SEQUENCE [LARGE SCALE GENOMIC DNA]</scope>
    <source>
        <strain evidence="4 5">NEAU-G17</strain>
    </source>
</reference>
<dbReference type="OrthoDB" id="2472181at2"/>
<dbReference type="PANTHER" id="PTHR45527:SF1">
    <property type="entry name" value="FATTY ACID SYNTHASE"/>
    <property type="match status" value="1"/>
</dbReference>
<protein>
    <submittedName>
        <fullName evidence="4">Amino acid adenylation domain-containing protein</fullName>
    </submittedName>
</protein>
<dbReference type="SUPFAM" id="SSF56801">
    <property type="entry name" value="Acetyl-CoA synthetase-like"/>
    <property type="match status" value="1"/>
</dbReference>
<evidence type="ECO:0000256" key="1">
    <source>
        <dbReference type="SAM" id="MobiDB-lite"/>
    </source>
</evidence>
<dbReference type="Pfam" id="PF00501">
    <property type="entry name" value="AMP-binding"/>
    <property type="match status" value="1"/>
</dbReference>
<feature type="region of interest" description="Disordered" evidence="1">
    <location>
        <begin position="117"/>
        <end position="139"/>
    </location>
</feature>
<dbReference type="Pfam" id="PF13193">
    <property type="entry name" value="AMP-binding_C"/>
    <property type="match status" value="1"/>
</dbReference>
<keyword evidence="5" id="KW-1185">Reference proteome</keyword>
<dbReference type="PANTHER" id="PTHR45527">
    <property type="entry name" value="NONRIBOSOMAL PEPTIDE SYNTHETASE"/>
    <property type="match status" value="1"/>
</dbReference>
<evidence type="ECO:0000259" key="2">
    <source>
        <dbReference type="Pfam" id="PF00501"/>
    </source>
</evidence>
<dbReference type="Gene3D" id="3.40.50.12780">
    <property type="entry name" value="N-terminal domain of ligase-like"/>
    <property type="match status" value="1"/>
</dbReference>
<dbReference type="GO" id="GO:0043041">
    <property type="term" value="P:amino acid activation for nonribosomal peptide biosynthetic process"/>
    <property type="evidence" value="ECO:0007669"/>
    <property type="project" value="TreeGrafter"/>
</dbReference>
<dbReference type="Proteomes" id="UP000261811">
    <property type="component" value="Unassembled WGS sequence"/>
</dbReference>
<accession>A0A372JJ23</accession>
<name>A0A372JJ23_9ACTN</name>
<dbReference type="InterPro" id="IPR000873">
    <property type="entry name" value="AMP-dep_synth/lig_dom"/>
</dbReference>
<feature type="domain" description="AMP-dependent synthetase/ligase" evidence="2">
    <location>
        <begin position="2"/>
        <end position="384"/>
    </location>
</feature>
<dbReference type="GO" id="GO:0005737">
    <property type="term" value="C:cytoplasm"/>
    <property type="evidence" value="ECO:0007669"/>
    <property type="project" value="TreeGrafter"/>
</dbReference>
<dbReference type="CDD" id="cd05930">
    <property type="entry name" value="A_NRPS"/>
    <property type="match status" value="1"/>
</dbReference>
<evidence type="ECO:0000313" key="4">
    <source>
        <dbReference type="EMBL" id="RFU39960.1"/>
    </source>
</evidence>